<accession>A0A9W6VJZ0</accession>
<dbReference type="InterPro" id="IPR013762">
    <property type="entry name" value="Integrase-like_cat_sf"/>
</dbReference>
<dbReference type="Pfam" id="PF00589">
    <property type="entry name" value="Phage_integrase"/>
    <property type="match status" value="1"/>
</dbReference>
<dbReference type="GO" id="GO:0003677">
    <property type="term" value="F:DNA binding"/>
    <property type="evidence" value="ECO:0007669"/>
    <property type="project" value="InterPro"/>
</dbReference>
<evidence type="ECO:0000313" key="4">
    <source>
        <dbReference type="Proteomes" id="UP001165135"/>
    </source>
</evidence>
<evidence type="ECO:0000256" key="1">
    <source>
        <dbReference type="ARBA" id="ARBA00023172"/>
    </source>
</evidence>
<name>A0A9W6VJZ0_9ACTN</name>
<dbReference type="InterPro" id="IPR011010">
    <property type="entry name" value="DNA_brk_join_enz"/>
</dbReference>
<dbReference type="SUPFAM" id="SSF56349">
    <property type="entry name" value="DNA breaking-rejoining enzymes"/>
    <property type="match status" value="1"/>
</dbReference>
<proteinExistence type="predicted"/>
<evidence type="ECO:0000259" key="2">
    <source>
        <dbReference type="PROSITE" id="PS51898"/>
    </source>
</evidence>
<dbReference type="PROSITE" id="PS51898">
    <property type="entry name" value="TYR_RECOMBINASE"/>
    <property type="match status" value="1"/>
</dbReference>
<feature type="domain" description="Tyr recombinase" evidence="2">
    <location>
        <begin position="1"/>
        <end position="129"/>
    </location>
</feature>
<dbReference type="AlphaFoldDB" id="A0A9W6VJZ0"/>
<keyword evidence="1" id="KW-0233">DNA recombination</keyword>
<organism evidence="3 4">
    <name type="scientific">Actinoallomurus iriomotensis</name>
    <dbReference type="NCBI Taxonomy" id="478107"/>
    <lineage>
        <taxon>Bacteria</taxon>
        <taxon>Bacillati</taxon>
        <taxon>Actinomycetota</taxon>
        <taxon>Actinomycetes</taxon>
        <taxon>Streptosporangiales</taxon>
        <taxon>Thermomonosporaceae</taxon>
        <taxon>Actinoallomurus</taxon>
    </lineage>
</organism>
<dbReference type="Gene3D" id="1.10.443.10">
    <property type="entry name" value="Intergrase catalytic core"/>
    <property type="match status" value="1"/>
</dbReference>
<comment type="caution">
    <text evidence="3">The sequence shown here is derived from an EMBL/GenBank/DDBJ whole genome shotgun (WGS) entry which is preliminary data.</text>
</comment>
<protein>
    <recommendedName>
        <fullName evidence="2">Tyr recombinase domain-containing protein</fullName>
    </recommendedName>
</protein>
<sequence>MVKSRRSLLLPQRCVEVLRALKAERDRAREAAGTAWHGSDLVFCTKNGTALSAENVRRDLRKVLDRAGLVATDWTPRVLRHSFVSLLSAHDVPLENISRLVGHTNTIVAETVYRKQIHPVMQEGARAMDAIFPTEPEG</sequence>
<dbReference type="EMBL" id="BSTJ01000003">
    <property type="protein sequence ID" value="GLY74633.1"/>
    <property type="molecule type" value="Genomic_DNA"/>
</dbReference>
<dbReference type="GO" id="GO:0015074">
    <property type="term" value="P:DNA integration"/>
    <property type="evidence" value="ECO:0007669"/>
    <property type="project" value="InterPro"/>
</dbReference>
<reference evidence="3" key="1">
    <citation type="submission" date="2023-03" db="EMBL/GenBank/DDBJ databases">
        <title>Actinoallomurus iriomotensis NBRC 103681.</title>
        <authorList>
            <person name="Ichikawa N."/>
            <person name="Sato H."/>
            <person name="Tonouchi N."/>
        </authorList>
    </citation>
    <scope>NUCLEOTIDE SEQUENCE</scope>
    <source>
        <strain evidence="3">NBRC 103681</strain>
    </source>
</reference>
<dbReference type="InterPro" id="IPR002104">
    <property type="entry name" value="Integrase_catalytic"/>
</dbReference>
<dbReference type="RefSeq" id="WP_285620612.1">
    <property type="nucleotide sequence ID" value="NZ_BSTJ01000003.1"/>
</dbReference>
<evidence type="ECO:0000313" key="3">
    <source>
        <dbReference type="EMBL" id="GLY74633.1"/>
    </source>
</evidence>
<gene>
    <name evidence="3" type="ORF">Airi01_029000</name>
</gene>
<dbReference type="GO" id="GO:0006310">
    <property type="term" value="P:DNA recombination"/>
    <property type="evidence" value="ECO:0007669"/>
    <property type="project" value="UniProtKB-KW"/>
</dbReference>
<dbReference type="Proteomes" id="UP001165135">
    <property type="component" value="Unassembled WGS sequence"/>
</dbReference>